<dbReference type="Proteomes" id="UP000324222">
    <property type="component" value="Unassembled WGS sequence"/>
</dbReference>
<feature type="region of interest" description="Disordered" evidence="1">
    <location>
        <begin position="60"/>
        <end position="96"/>
    </location>
</feature>
<gene>
    <name evidence="2" type="ORF">E2C01_031891</name>
</gene>
<feature type="compositionally biased region" description="Basic and acidic residues" evidence="1">
    <location>
        <begin position="60"/>
        <end position="85"/>
    </location>
</feature>
<dbReference type="AlphaFoldDB" id="A0A5B7EY69"/>
<evidence type="ECO:0000256" key="1">
    <source>
        <dbReference type="SAM" id="MobiDB-lite"/>
    </source>
</evidence>
<protein>
    <submittedName>
        <fullName evidence="2">Uncharacterized protein</fullName>
    </submittedName>
</protein>
<evidence type="ECO:0000313" key="3">
    <source>
        <dbReference type="Proteomes" id="UP000324222"/>
    </source>
</evidence>
<name>A0A5B7EY69_PORTR</name>
<evidence type="ECO:0000313" key="2">
    <source>
        <dbReference type="EMBL" id="MPC38385.1"/>
    </source>
</evidence>
<dbReference type="OrthoDB" id="6369184at2759"/>
<comment type="caution">
    <text evidence="2">The sequence shown here is derived from an EMBL/GenBank/DDBJ whole genome shotgun (WGS) entry which is preliminary data.</text>
</comment>
<sequence length="135" mass="14897">MNSKAVQVAKVYVDGKLFSTTGVIPFNSTQPIILEFVAGRYSSGKGFSLRGRRVLCSEAKGTDSRPAEVVEQGRRRPHSGGERSHKNTRVTLPRTEETGEAEWLDHFMEDGDMVLHWVGPGGPVFSPLLDKQTLL</sequence>
<dbReference type="EMBL" id="VSRR010004053">
    <property type="protein sequence ID" value="MPC38385.1"/>
    <property type="molecule type" value="Genomic_DNA"/>
</dbReference>
<proteinExistence type="predicted"/>
<accession>A0A5B7EY69</accession>
<reference evidence="2 3" key="1">
    <citation type="submission" date="2019-05" db="EMBL/GenBank/DDBJ databases">
        <title>Another draft genome of Portunus trituberculatus and its Hox gene families provides insights of decapod evolution.</title>
        <authorList>
            <person name="Jeong J.-H."/>
            <person name="Song I."/>
            <person name="Kim S."/>
            <person name="Choi T."/>
            <person name="Kim D."/>
            <person name="Ryu S."/>
            <person name="Kim W."/>
        </authorList>
    </citation>
    <scope>NUCLEOTIDE SEQUENCE [LARGE SCALE GENOMIC DNA]</scope>
    <source>
        <tissue evidence="2">Muscle</tissue>
    </source>
</reference>
<organism evidence="2 3">
    <name type="scientific">Portunus trituberculatus</name>
    <name type="common">Swimming crab</name>
    <name type="synonym">Neptunus trituberculatus</name>
    <dbReference type="NCBI Taxonomy" id="210409"/>
    <lineage>
        <taxon>Eukaryota</taxon>
        <taxon>Metazoa</taxon>
        <taxon>Ecdysozoa</taxon>
        <taxon>Arthropoda</taxon>
        <taxon>Crustacea</taxon>
        <taxon>Multicrustacea</taxon>
        <taxon>Malacostraca</taxon>
        <taxon>Eumalacostraca</taxon>
        <taxon>Eucarida</taxon>
        <taxon>Decapoda</taxon>
        <taxon>Pleocyemata</taxon>
        <taxon>Brachyura</taxon>
        <taxon>Eubrachyura</taxon>
        <taxon>Portunoidea</taxon>
        <taxon>Portunidae</taxon>
        <taxon>Portuninae</taxon>
        <taxon>Portunus</taxon>
    </lineage>
</organism>
<keyword evidence="3" id="KW-1185">Reference proteome</keyword>